<feature type="compositionally biased region" description="Polar residues" evidence="1">
    <location>
        <begin position="221"/>
        <end position="233"/>
    </location>
</feature>
<feature type="region of interest" description="Disordered" evidence="1">
    <location>
        <begin position="175"/>
        <end position="233"/>
    </location>
</feature>
<dbReference type="EMBL" id="LKCW01000099">
    <property type="protein sequence ID" value="KPM39732.1"/>
    <property type="molecule type" value="Genomic_DNA"/>
</dbReference>
<dbReference type="AlphaFoldDB" id="A0A0N8H6R8"/>
<dbReference type="Proteomes" id="UP000050424">
    <property type="component" value="Unassembled WGS sequence"/>
</dbReference>
<proteinExistence type="predicted"/>
<feature type="region of interest" description="Disordered" evidence="1">
    <location>
        <begin position="110"/>
        <end position="143"/>
    </location>
</feature>
<keyword evidence="3" id="KW-1185">Reference proteome</keyword>
<evidence type="ECO:0000313" key="2">
    <source>
        <dbReference type="EMBL" id="KPM39732.1"/>
    </source>
</evidence>
<reference evidence="2 3" key="1">
    <citation type="submission" date="2015-09" db="EMBL/GenBank/DDBJ databases">
        <title>Draft genome of a European isolate of the apple canker pathogen Neonectria ditissima.</title>
        <authorList>
            <person name="Gomez-Cortecero A."/>
            <person name="Harrison R.J."/>
            <person name="Armitage A.D."/>
        </authorList>
    </citation>
    <scope>NUCLEOTIDE SEQUENCE [LARGE SCALE GENOMIC DNA]</scope>
    <source>
        <strain evidence="2 3">R09/05</strain>
    </source>
</reference>
<protein>
    <submittedName>
        <fullName evidence="2">Uncharacterized protein</fullName>
    </submittedName>
</protein>
<feature type="compositionally biased region" description="Polar residues" evidence="1">
    <location>
        <begin position="175"/>
        <end position="187"/>
    </location>
</feature>
<evidence type="ECO:0000313" key="3">
    <source>
        <dbReference type="Proteomes" id="UP000050424"/>
    </source>
</evidence>
<evidence type="ECO:0000256" key="1">
    <source>
        <dbReference type="SAM" id="MobiDB-lite"/>
    </source>
</evidence>
<name>A0A0N8H6R8_9HYPO</name>
<accession>A0A0N8H6R8</accession>
<feature type="region of interest" description="Disordered" evidence="1">
    <location>
        <begin position="1"/>
        <end position="50"/>
    </location>
</feature>
<organism evidence="2 3">
    <name type="scientific">Neonectria ditissima</name>
    <dbReference type="NCBI Taxonomy" id="78410"/>
    <lineage>
        <taxon>Eukaryota</taxon>
        <taxon>Fungi</taxon>
        <taxon>Dikarya</taxon>
        <taxon>Ascomycota</taxon>
        <taxon>Pezizomycotina</taxon>
        <taxon>Sordariomycetes</taxon>
        <taxon>Hypocreomycetidae</taxon>
        <taxon>Hypocreales</taxon>
        <taxon>Nectriaceae</taxon>
        <taxon>Neonectria</taxon>
    </lineage>
</organism>
<gene>
    <name evidence="2" type="ORF">AK830_g6801</name>
</gene>
<sequence>MPRRNIRSLLKAKRTKPNGPPIISVRNPEHESNALLEPDDTDSVLSMSTTSTSEVVRQYSTAQRRRRFQRRTYLEIDEQMDYEEKVRHGHHLESSAMELDDEGRVIQKLDSSGSEGWADDELSDGKSRKGSQPNSSDGGGEFVSTTVSLCSSAELTTSKDDLKLDGQPFVCTQTCEPLTPNSQTEPESQPLWAHADESGPSRLNAPYMKATNFQLPPGNQAEFSGTSDEMSCA</sequence>
<feature type="compositionally biased region" description="Basic residues" evidence="1">
    <location>
        <begin position="1"/>
        <end position="16"/>
    </location>
</feature>
<comment type="caution">
    <text evidence="2">The sequence shown here is derived from an EMBL/GenBank/DDBJ whole genome shotgun (WGS) entry which is preliminary data.</text>
</comment>